<proteinExistence type="predicted"/>
<reference evidence="1 2" key="1">
    <citation type="submission" date="2020-11" db="EMBL/GenBank/DDBJ databases">
        <authorList>
            <person name="Kim M.K."/>
        </authorList>
    </citation>
    <scope>NUCLEOTIDE SEQUENCE [LARGE SCALE GENOMIC DNA]</scope>
    <source>
        <strain evidence="1 2">BT662</strain>
    </source>
</reference>
<name>A0ABS0I6F2_9BACT</name>
<evidence type="ECO:0000313" key="1">
    <source>
        <dbReference type="EMBL" id="MBF9222525.1"/>
    </source>
</evidence>
<accession>A0ABS0I6F2</accession>
<sequence length="89" mass="10015">MPENRMVDQRHVRKLVAQIAKENLLHIKPLDVTANLGVIDGQHRLAAARLLGLPIFYRVSSELGGQHIASLNTTSKNWQALIIYITGRY</sequence>
<evidence type="ECO:0000313" key="2">
    <source>
        <dbReference type="Proteomes" id="UP000618931"/>
    </source>
</evidence>
<gene>
    <name evidence="1" type="ORF">I2H31_15585</name>
</gene>
<dbReference type="SUPFAM" id="SSF110849">
    <property type="entry name" value="ParB/Sulfiredoxin"/>
    <property type="match status" value="1"/>
</dbReference>
<dbReference type="RefSeq" id="WP_196293965.1">
    <property type="nucleotide sequence ID" value="NZ_JADQDM010000007.1"/>
</dbReference>
<dbReference type="Gene3D" id="3.90.1530.10">
    <property type="entry name" value="Conserved hypothetical protein from pyrococcus furiosus pfu- 392566-001, ParB domain"/>
    <property type="match status" value="1"/>
</dbReference>
<dbReference type="InterPro" id="IPR036086">
    <property type="entry name" value="ParB/Sulfiredoxin_sf"/>
</dbReference>
<comment type="caution">
    <text evidence="1">The sequence shown here is derived from an EMBL/GenBank/DDBJ whole genome shotgun (WGS) entry which is preliminary data.</text>
</comment>
<protein>
    <submittedName>
        <fullName evidence="1">ParB N-terminal domain-containing protein</fullName>
    </submittedName>
</protein>
<keyword evidence="2" id="KW-1185">Reference proteome</keyword>
<dbReference type="EMBL" id="JADQDM010000007">
    <property type="protein sequence ID" value="MBF9222525.1"/>
    <property type="molecule type" value="Genomic_DNA"/>
</dbReference>
<organism evidence="1 2">
    <name type="scientific">Hymenobacter ruricola</name>
    <dbReference type="NCBI Taxonomy" id="2791023"/>
    <lineage>
        <taxon>Bacteria</taxon>
        <taxon>Pseudomonadati</taxon>
        <taxon>Bacteroidota</taxon>
        <taxon>Cytophagia</taxon>
        <taxon>Cytophagales</taxon>
        <taxon>Hymenobacteraceae</taxon>
        <taxon>Hymenobacter</taxon>
    </lineage>
</organism>
<dbReference type="Proteomes" id="UP000618931">
    <property type="component" value="Unassembled WGS sequence"/>
</dbReference>